<feature type="coiled-coil region" evidence="1">
    <location>
        <begin position="241"/>
        <end position="275"/>
    </location>
</feature>
<dbReference type="Pfam" id="PF06294">
    <property type="entry name" value="CH_2"/>
    <property type="match status" value="1"/>
</dbReference>
<evidence type="ECO:0000256" key="1">
    <source>
        <dbReference type="SAM" id="Coils"/>
    </source>
</evidence>
<dbReference type="GO" id="GO:0008017">
    <property type="term" value="F:microtubule binding"/>
    <property type="evidence" value="ECO:0007669"/>
    <property type="project" value="TreeGrafter"/>
</dbReference>
<accession>A0A183CFQ1</accession>
<feature type="compositionally biased region" description="Low complexity" evidence="2">
    <location>
        <begin position="190"/>
        <end position="206"/>
    </location>
</feature>
<protein>
    <submittedName>
        <fullName evidence="5">CH_2 domain-containing protein</fullName>
    </submittedName>
</protein>
<evidence type="ECO:0000313" key="5">
    <source>
        <dbReference type="WBParaSite" id="GPLIN_001170600"/>
    </source>
</evidence>
<reference evidence="5" key="3">
    <citation type="submission" date="2016-06" db="UniProtKB">
        <authorList>
            <consortium name="WormBaseParasite"/>
        </authorList>
    </citation>
    <scope>IDENTIFICATION</scope>
</reference>
<dbReference type="WBParaSite" id="GPLIN_001170600">
    <property type="protein sequence ID" value="GPLIN_001170600"/>
    <property type="gene ID" value="GPLIN_001170600"/>
</dbReference>
<organism evidence="4 5">
    <name type="scientific">Globodera pallida</name>
    <name type="common">Potato cyst nematode worm</name>
    <name type="synonym">Heterodera pallida</name>
    <dbReference type="NCBI Taxonomy" id="36090"/>
    <lineage>
        <taxon>Eukaryota</taxon>
        <taxon>Metazoa</taxon>
        <taxon>Ecdysozoa</taxon>
        <taxon>Nematoda</taxon>
        <taxon>Chromadorea</taxon>
        <taxon>Rhabditida</taxon>
        <taxon>Tylenchina</taxon>
        <taxon>Tylenchomorpha</taxon>
        <taxon>Tylenchoidea</taxon>
        <taxon>Heteroderidae</taxon>
        <taxon>Heteroderinae</taxon>
        <taxon>Globodera</taxon>
    </lineage>
</organism>
<dbReference type="PANTHER" id="PTHR12509:SF9">
    <property type="entry name" value="SPERM FLAGELLAR PROTEIN 1 ISOFORM X1"/>
    <property type="match status" value="1"/>
</dbReference>
<evidence type="ECO:0000259" key="3">
    <source>
        <dbReference type="Pfam" id="PF06294"/>
    </source>
</evidence>
<dbReference type="GO" id="GO:0005930">
    <property type="term" value="C:axoneme"/>
    <property type="evidence" value="ECO:0007669"/>
    <property type="project" value="TreeGrafter"/>
</dbReference>
<dbReference type="InterPro" id="IPR036872">
    <property type="entry name" value="CH_dom_sf"/>
</dbReference>
<proteinExistence type="predicted"/>
<evidence type="ECO:0000313" key="4">
    <source>
        <dbReference type="Proteomes" id="UP000050741"/>
    </source>
</evidence>
<reference evidence="4" key="2">
    <citation type="submission" date="2014-05" db="EMBL/GenBank/DDBJ databases">
        <title>The genome and life-stage specific transcriptomes of Globodera pallida elucidate key aspects of plant parasitism by a cyst nematode.</title>
        <authorList>
            <person name="Cotton J.A."/>
            <person name="Lilley C.J."/>
            <person name="Jones L.M."/>
            <person name="Kikuchi T."/>
            <person name="Reid A.J."/>
            <person name="Thorpe P."/>
            <person name="Tsai I.J."/>
            <person name="Beasley H."/>
            <person name="Blok V."/>
            <person name="Cock P.J.A."/>
            <person name="Van den Akker S.E."/>
            <person name="Holroyd N."/>
            <person name="Hunt M."/>
            <person name="Mantelin S."/>
            <person name="Naghra H."/>
            <person name="Pain A."/>
            <person name="Palomares-Rius J.E."/>
            <person name="Zarowiecki M."/>
            <person name="Berriman M."/>
            <person name="Jones J.T."/>
            <person name="Urwin P.E."/>
        </authorList>
    </citation>
    <scope>NUCLEOTIDE SEQUENCE [LARGE SCALE GENOMIC DNA]</scope>
    <source>
        <strain evidence="4">Lindley</strain>
    </source>
</reference>
<dbReference type="InterPro" id="IPR010441">
    <property type="entry name" value="CH_2"/>
</dbReference>
<dbReference type="Gene3D" id="1.10.418.10">
    <property type="entry name" value="Calponin-like domain"/>
    <property type="match status" value="1"/>
</dbReference>
<evidence type="ECO:0000256" key="2">
    <source>
        <dbReference type="SAM" id="MobiDB-lite"/>
    </source>
</evidence>
<dbReference type="Proteomes" id="UP000050741">
    <property type="component" value="Unassembled WGS sequence"/>
</dbReference>
<feature type="domain" description="CH-like" evidence="3">
    <location>
        <begin position="87"/>
        <end position="175"/>
    </location>
</feature>
<reference evidence="4" key="1">
    <citation type="submission" date="2013-12" db="EMBL/GenBank/DDBJ databases">
        <authorList>
            <person name="Aslett M."/>
        </authorList>
    </citation>
    <scope>NUCLEOTIDE SEQUENCE [LARGE SCALE GENOMIC DNA]</scope>
    <source>
        <strain evidence="4">Lindley</strain>
    </source>
</reference>
<feature type="region of interest" description="Disordered" evidence="2">
    <location>
        <begin position="186"/>
        <end position="206"/>
    </location>
</feature>
<dbReference type="GO" id="GO:0051493">
    <property type="term" value="P:regulation of cytoskeleton organization"/>
    <property type="evidence" value="ECO:0007669"/>
    <property type="project" value="TreeGrafter"/>
</dbReference>
<keyword evidence="1" id="KW-0175">Coiled coil</keyword>
<keyword evidence="4" id="KW-1185">Reference proteome</keyword>
<dbReference type="AlphaFoldDB" id="A0A183CFQ1"/>
<name>A0A183CFQ1_GLOPA</name>
<dbReference type="InterPro" id="IPR052111">
    <property type="entry name" value="Spermatogenesis_Ciliary_MAP"/>
</dbReference>
<dbReference type="PANTHER" id="PTHR12509">
    <property type="entry name" value="SPERMATOGENESIS-ASSOCIATED 4-RELATED"/>
    <property type="match status" value="1"/>
</dbReference>
<sequence>MALNTSDESQIRRRRLPLELQCELFSVLPLEHASRLLLLSNRINNNCISHVRKLHGKWKEFSDRRVNELIKRYHSQLPVEMRAIEKAHLEVNLAAQQKDIDEVTLVAEIVAHHLPRYVLSLNSFPQVHSLALKKYNWETLERTVLCHLGIRLSVEDIKSLASAEEGAIQTFLAILRVKIDSAITQRRYRPSSTSRGSSRSCSRGGSQLHLDRIGELQGQSNGGGGNGRPKVLDELDQDQLVEKLYAKVREQETQIRKKDEQIEALSRKVDKLLEMKSTND</sequence>